<keyword evidence="1" id="KW-0812">Transmembrane</keyword>
<dbReference type="EMBL" id="QXFH01000060">
    <property type="protein sequence ID" value="RIV36692.1"/>
    <property type="molecule type" value="Genomic_DNA"/>
</dbReference>
<dbReference type="Proteomes" id="UP000266067">
    <property type="component" value="Unassembled WGS sequence"/>
</dbReference>
<evidence type="ECO:0000313" key="2">
    <source>
        <dbReference type="EMBL" id="RIV36692.1"/>
    </source>
</evidence>
<keyword evidence="1" id="KW-0472">Membrane</keyword>
<organism evidence="2 3">
    <name type="scientific">Flagellimonas lutimaris</name>
    <dbReference type="NCBI Taxonomy" id="475082"/>
    <lineage>
        <taxon>Bacteria</taxon>
        <taxon>Pseudomonadati</taxon>
        <taxon>Bacteroidota</taxon>
        <taxon>Flavobacteriia</taxon>
        <taxon>Flavobacteriales</taxon>
        <taxon>Flavobacteriaceae</taxon>
        <taxon>Flagellimonas</taxon>
    </lineage>
</organism>
<gene>
    <name evidence="2" type="ORF">D2V08_01540</name>
</gene>
<name>A0A3A1NGW0_9FLAO</name>
<sequence>MAFSAWYSVHQVRSLTALNYGATSYDYLKSFNQWLKNVLIKNENIFRFSYSLYFLFAMIAILTVWSKQENLIAKIAQKYPNLIFRGDIPLIVLIIIAIGTLLIFIFSRKIYRWDVRIVYGRIFDNLEATIKEMEGLRK</sequence>
<feature type="transmembrane region" description="Helical" evidence="1">
    <location>
        <begin position="50"/>
        <end position="68"/>
    </location>
</feature>
<keyword evidence="3" id="KW-1185">Reference proteome</keyword>
<accession>A0A3A1NGW0</accession>
<proteinExistence type="predicted"/>
<evidence type="ECO:0000256" key="1">
    <source>
        <dbReference type="SAM" id="Phobius"/>
    </source>
</evidence>
<dbReference type="AlphaFoldDB" id="A0A3A1NGW0"/>
<protein>
    <submittedName>
        <fullName evidence="2">Uncharacterized protein</fullName>
    </submittedName>
</protein>
<comment type="caution">
    <text evidence="2">The sequence shown here is derived from an EMBL/GenBank/DDBJ whole genome shotgun (WGS) entry which is preliminary data.</text>
</comment>
<feature type="transmembrane region" description="Helical" evidence="1">
    <location>
        <begin position="88"/>
        <end position="106"/>
    </location>
</feature>
<evidence type="ECO:0000313" key="3">
    <source>
        <dbReference type="Proteomes" id="UP000266067"/>
    </source>
</evidence>
<keyword evidence="1" id="KW-1133">Transmembrane helix</keyword>
<dbReference type="RefSeq" id="WP_119606369.1">
    <property type="nucleotide sequence ID" value="NZ_QXFH01000060.1"/>
</dbReference>
<reference evidence="2 3" key="1">
    <citation type="submission" date="2018-08" db="EMBL/GenBank/DDBJ databases">
        <title>Proposal of Muricauda 72 sp.nov. and Muricauda NH166 sp.nov., isolated from seawater.</title>
        <authorList>
            <person name="Cheng H."/>
            <person name="Wu Y.-H."/>
            <person name="Guo L.-L."/>
            <person name="Xu X.-W."/>
        </authorList>
    </citation>
    <scope>NUCLEOTIDE SEQUENCE [LARGE SCALE GENOMIC DNA]</scope>
    <source>
        <strain evidence="2 3">KCTC 22173</strain>
    </source>
</reference>